<gene>
    <name evidence="1" type="ORF">EDD72_107140</name>
</gene>
<name>A0A4R3KIH8_9BACI</name>
<dbReference type="EMBL" id="SMAB01000007">
    <property type="protein sequence ID" value="TCS83056.1"/>
    <property type="molecule type" value="Genomic_DNA"/>
</dbReference>
<comment type="caution">
    <text evidence="1">The sequence shown here is derived from an EMBL/GenBank/DDBJ whole genome shotgun (WGS) entry which is preliminary data.</text>
</comment>
<dbReference type="Gene3D" id="2.30.110.10">
    <property type="entry name" value="Electron Transport, Fmn-binding Protein, Chain A"/>
    <property type="match status" value="1"/>
</dbReference>
<sequence>MFKELRRKEREMDQDLTLELLNSRDYGVLSMAAAEDYAYGVPLSFVYRNGAIYFHCALEGHKLDILSQNNKVSFCVVGQTKPLPEQFSMGYQSVIVFGTVEEVEGEEKREGLIALLEKYASDNMEKGMKYLEKDQHRTKVLKLTIDHMTGKNRK</sequence>
<dbReference type="AlphaFoldDB" id="A0A4R3KIH8"/>
<dbReference type="Pfam" id="PF12900">
    <property type="entry name" value="Pyridox_ox_2"/>
    <property type="match status" value="1"/>
</dbReference>
<dbReference type="PANTHER" id="PTHR34071">
    <property type="entry name" value="5-NITROIMIDAZOLE ANTIBIOTICS RESISTANCE PROTEIN, NIMA-FAMILY-RELATED PROTEIN-RELATED"/>
    <property type="match status" value="1"/>
</dbReference>
<dbReference type="OrthoDB" id="9794935at2"/>
<dbReference type="PANTHER" id="PTHR34071:SF2">
    <property type="entry name" value="FLAVIN-NUCLEOTIDE-BINDING PROTEIN"/>
    <property type="match status" value="1"/>
</dbReference>
<dbReference type="SUPFAM" id="SSF50475">
    <property type="entry name" value="FMN-binding split barrel"/>
    <property type="match status" value="1"/>
</dbReference>
<organism evidence="1 2">
    <name type="scientific">Tepidibacillus fermentans</name>
    <dbReference type="NCBI Taxonomy" id="1281767"/>
    <lineage>
        <taxon>Bacteria</taxon>
        <taxon>Bacillati</taxon>
        <taxon>Bacillota</taxon>
        <taxon>Bacilli</taxon>
        <taxon>Bacillales</taxon>
        <taxon>Bacillaceae</taxon>
        <taxon>Tepidibacillus</taxon>
    </lineage>
</organism>
<dbReference type="RefSeq" id="WP_132768510.1">
    <property type="nucleotide sequence ID" value="NZ_SMAB01000007.1"/>
</dbReference>
<evidence type="ECO:0008006" key="3">
    <source>
        <dbReference type="Google" id="ProtNLM"/>
    </source>
</evidence>
<accession>A0A4R3KIH8</accession>
<evidence type="ECO:0000313" key="1">
    <source>
        <dbReference type="EMBL" id="TCS83056.1"/>
    </source>
</evidence>
<dbReference type="InterPro" id="IPR012349">
    <property type="entry name" value="Split_barrel_FMN-bd"/>
</dbReference>
<proteinExistence type="predicted"/>
<dbReference type="InterPro" id="IPR024747">
    <property type="entry name" value="Pyridox_Oxase-rel"/>
</dbReference>
<evidence type="ECO:0000313" key="2">
    <source>
        <dbReference type="Proteomes" id="UP000295788"/>
    </source>
</evidence>
<dbReference type="Proteomes" id="UP000295788">
    <property type="component" value="Unassembled WGS sequence"/>
</dbReference>
<protein>
    <recommendedName>
        <fullName evidence="3">Nitroimidazol reductase NimA-like FMN-containing flavoprotein (Pyridoxamine 5'-phosphate oxidase superfamily)</fullName>
    </recommendedName>
</protein>
<reference evidence="1 2" key="1">
    <citation type="submission" date="2019-03" db="EMBL/GenBank/DDBJ databases">
        <title>Genomic Encyclopedia of Type Strains, Phase IV (KMG-IV): sequencing the most valuable type-strain genomes for metagenomic binning, comparative biology and taxonomic classification.</title>
        <authorList>
            <person name="Goeker M."/>
        </authorList>
    </citation>
    <scope>NUCLEOTIDE SEQUENCE [LARGE SCALE GENOMIC DNA]</scope>
    <source>
        <strain evidence="1 2">DSM 23802</strain>
    </source>
</reference>
<keyword evidence="2" id="KW-1185">Reference proteome</keyword>